<protein>
    <recommendedName>
        <fullName evidence="2">Integrase catalytic domain-containing protein</fullName>
    </recommendedName>
</protein>
<comment type="caution">
    <text evidence="3">The sequence shown here is derived from an EMBL/GenBank/DDBJ whole genome shotgun (WGS) entry which is preliminary data.</text>
</comment>
<proteinExistence type="predicted"/>
<sequence length="119" mass="12899">MQNGFVESFNGQMRDELLNETIVLNLTDTRVVIAASAAGDKIAPPHSALDYQPQTDIAWTSTDAIAGPAAREESSVRRAIAQPPPSGASTLTELRSQVQWQVRVSDTVSMACWEDATRL</sequence>
<dbReference type="EMBL" id="NBYO01000002">
    <property type="protein sequence ID" value="OXT00848.1"/>
    <property type="molecule type" value="Genomic_DNA"/>
</dbReference>
<dbReference type="GO" id="GO:0015074">
    <property type="term" value="P:DNA integration"/>
    <property type="evidence" value="ECO:0007669"/>
    <property type="project" value="InterPro"/>
</dbReference>
<dbReference type="Pfam" id="PF13683">
    <property type="entry name" value="rve_3"/>
    <property type="match status" value="1"/>
</dbReference>
<evidence type="ECO:0000313" key="3">
    <source>
        <dbReference type="EMBL" id="OXT00848.1"/>
    </source>
</evidence>
<keyword evidence="4" id="KW-1185">Reference proteome</keyword>
<evidence type="ECO:0000259" key="2">
    <source>
        <dbReference type="Pfam" id="PF13683"/>
    </source>
</evidence>
<evidence type="ECO:0000313" key="4">
    <source>
        <dbReference type="Proteomes" id="UP000215405"/>
    </source>
</evidence>
<dbReference type="Proteomes" id="UP000215405">
    <property type="component" value="Unassembled WGS sequence"/>
</dbReference>
<name>A0A231UY23_9HYPH</name>
<reference evidence="4" key="1">
    <citation type="journal article" date="2017" name="Int. J. Syst. Evol. Microbiol.">
        <title>Notoacmeibacter marinus gen. nov., sp. nov., isolated from the gut of a limpet and proposal of Notoacmeibacteraceae fam. nov. in the order Rhizobiales of the class Alphaproteobacteria.</title>
        <authorList>
            <person name="Huang Z."/>
            <person name="Guo F."/>
            <person name="Lai Q."/>
        </authorList>
    </citation>
    <scope>NUCLEOTIDE SEQUENCE [LARGE SCALE GENOMIC DNA]</scope>
    <source>
        <strain evidence="4">XMTR2A4</strain>
    </source>
</reference>
<organism evidence="3 4">
    <name type="scientific">Notoacmeibacter marinus</name>
    <dbReference type="NCBI Taxonomy" id="1876515"/>
    <lineage>
        <taxon>Bacteria</taxon>
        <taxon>Pseudomonadati</taxon>
        <taxon>Pseudomonadota</taxon>
        <taxon>Alphaproteobacteria</taxon>
        <taxon>Hyphomicrobiales</taxon>
        <taxon>Notoacmeibacteraceae</taxon>
        <taxon>Notoacmeibacter</taxon>
    </lineage>
</organism>
<gene>
    <name evidence="3" type="ORF">B7H23_12300</name>
</gene>
<feature type="domain" description="Integrase catalytic" evidence="2">
    <location>
        <begin position="1"/>
        <end position="53"/>
    </location>
</feature>
<feature type="region of interest" description="Disordered" evidence="1">
    <location>
        <begin position="69"/>
        <end position="93"/>
    </location>
</feature>
<evidence type="ECO:0000256" key="1">
    <source>
        <dbReference type="SAM" id="MobiDB-lite"/>
    </source>
</evidence>
<accession>A0A231UY23</accession>
<dbReference type="InterPro" id="IPR001584">
    <property type="entry name" value="Integrase_cat-core"/>
</dbReference>
<dbReference type="AlphaFoldDB" id="A0A231UY23"/>